<dbReference type="EMBL" id="SPPA01000020">
    <property type="protein sequence ID" value="TFV09110.1"/>
    <property type="molecule type" value="Genomic_DNA"/>
</dbReference>
<sequence>MHHNTIHPKMFYYGFPVILLTTCDQQGKTNITPISSSWCLGDNVVIGLSTQGKAFENLQQCGEAVLNLADQSLWQQVESIASLTAKSPIPDFKQDHYQFCDTKFERGNFTAQAATQIQPARILECPIQAETQVAQINLREGYAIIELKIVVVHAHPDLIFDNDKINPEKWQPLIYNFRHYHGLSETLGKNFRA</sequence>
<dbReference type="OrthoDB" id="5946411at2"/>
<evidence type="ECO:0000313" key="5">
    <source>
        <dbReference type="EMBL" id="KMK51042.1"/>
    </source>
</evidence>
<comment type="cofactor">
    <cofactor evidence="1">
        <name>FMN</name>
        <dbReference type="ChEBI" id="CHEBI:58210"/>
    </cofactor>
</comment>
<evidence type="ECO:0000313" key="6">
    <source>
        <dbReference type="EMBL" id="TFV09110.1"/>
    </source>
</evidence>
<dbReference type="InterPro" id="IPR052174">
    <property type="entry name" value="Flavoredoxin"/>
</dbReference>
<comment type="caution">
    <text evidence="5">The sequence shown here is derived from an EMBL/GenBank/DDBJ whole genome shotgun (WGS) entry which is preliminary data.</text>
</comment>
<gene>
    <name evidence="6" type="ORF">E4T80_09110</name>
    <name evidence="5" type="ORF">RO21_08315</name>
</gene>
<dbReference type="AlphaFoldDB" id="A0A0J5S2M1"/>
<keyword evidence="2" id="KW-0285">Flavoprotein</keyword>
<feature type="domain" description="Flavin reductase like" evidence="4">
    <location>
        <begin position="13"/>
        <end position="183"/>
    </location>
</feature>
<dbReference type="STRING" id="67855.RO21_08315"/>
<dbReference type="PATRIC" id="fig|67855.3.peg.1728"/>
<evidence type="ECO:0000313" key="7">
    <source>
        <dbReference type="Proteomes" id="UP000036270"/>
    </source>
</evidence>
<keyword evidence="7" id="KW-1185">Reference proteome</keyword>
<proteinExistence type="inferred from homology"/>
<organism evidence="5 7">
    <name type="scientific">Muribacter muris</name>
    <dbReference type="NCBI Taxonomy" id="67855"/>
    <lineage>
        <taxon>Bacteria</taxon>
        <taxon>Pseudomonadati</taxon>
        <taxon>Pseudomonadota</taxon>
        <taxon>Gammaproteobacteria</taxon>
        <taxon>Pasteurellales</taxon>
        <taxon>Pasteurellaceae</taxon>
        <taxon>Muribacter</taxon>
    </lineage>
</organism>
<reference evidence="5 7" key="1">
    <citation type="submission" date="2014-12" db="EMBL/GenBank/DDBJ databases">
        <title>Reclassification of Actinobacillus muris as Muribacter muris.</title>
        <authorList>
            <person name="Christensen H."/>
            <person name="Nicklas W."/>
            <person name="Bisgaard M."/>
        </authorList>
    </citation>
    <scope>NUCLEOTIDE SEQUENCE [LARGE SCALE GENOMIC DNA]</scope>
    <source>
        <strain evidence="5 7">Ackerman80-443D</strain>
    </source>
</reference>
<dbReference type="Proteomes" id="UP000297396">
    <property type="component" value="Unassembled WGS sequence"/>
</dbReference>
<name>A0A0J5S2M1_9PAST</name>
<dbReference type="PANTHER" id="PTHR43567:SF1">
    <property type="entry name" value="FLAVOREDOXIN"/>
    <property type="match status" value="1"/>
</dbReference>
<dbReference type="InterPro" id="IPR012349">
    <property type="entry name" value="Split_barrel_FMN-bd"/>
</dbReference>
<dbReference type="Pfam" id="PF01613">
    <property type="entry name" value="Flavin_Reduct"/>
    <property type="match status" value="1"/>
</dbReference>
<dbReference type="Proteomes" id="UP000036270">
    <property type="component" value="Unassembled WGS sequence"/>
</dbReference>
<reference evidence="6 8" key="2">
    <citation type="submission" date="2019-03" db="EMBL/GenBank/DDBJ databases">
        <title>Diversity of the mouse oral microbiome.</title>
        <authorList>
            <person name="Joseph S."/>
            <person name="Aduse-Opoku J."/>
            <person name="Curtis M."/>
            <person name="Wade W."/>
            <person name="Hashim A."/>
        </authorList>
    </citation>
    <scope>NUCLEOTIDE SEQUENCE [LARGE SCALE GENOMIC DNA]</scope>
    <source>
        <strain evidence="6 8">WT12</strain>
    </source>
</reference>
<dbReference type="GO" id="GO:0010181">
    <property type="term" value="F:FMN binding"/>
    <property type="evidence" value="ECO:0007669"/>
    <property type="project" value="InterPro"/>
</dbReference>
<dbReference type="SUPFAM" id="SSF50475">
    <property type="entry name" value="FMN-binding split barrel"/>
    <property type="match status" value="1"/>
</dbReference>
<dbReference type="GO" id="GO:0016646">
    <property type="term" value="F:oxidoreductase activity, acting on the CH-NH group of donors, NAD or NADP as acceptor"/>
    <property type="evidence" value="ECO:0007669"/>
    <property type="project" value="UniProtKB-ARBA"/>
</dbReference>
<dbReference type="Gene3D" id="2.30.110.10">
    <property type="entry name" value="Electron Transport, Fmn-binding Protein, Chain A"/>
    <property type="match status" value="1"/>
</dbReference>
<evidence type="ECO:0000259" key="4">
    <source>
        <dbReference type="Pfam" id="PF01613"/>
    </source>
</evidence>
<dbReference type="InterPro" id="IPR002563">
    <property type="entry name" value="Flavin_Rdtase-like_dom"/>
</dbReference>
<evidence type="ECO:0000313" key="8">
    <source>
        <dbReference type="Proteomes" id="UP000297396"/>
    </source>
</evidence>
<dbReference type="EMBL" id="JWIZ01000054">
    <property type="protein sequence ID" value="KMK51042.1"/>
    <property type="molecule type" value="Genomic_DNA"/>
</dbReference>
<accession>A0A0J5S2M1</accession>
<evidence type="ECO:0000256" key="3">
    <source>
        <dbReference type="ARBA" id="ARBA00038054"/>
    </source>
</evidence>
<protein>
    <submittedName>
        <fullName evidence="6">Flavin reductase family protein</fullName>
    </submittedName>
</protein>
<dbReference type="RefSeq" id="WP_047977331.1">
    <property type="nucleotide sequence ID" value="NZ_JADGLC010000020.1"/>
</dbReference>
<evidence type="ECO:0000256" key="1">
    <source>
        <dbReference type="ARBA" id="ARBA00001917"/>
    </source>
</evidence>
<comment type="similarity">
    <text evidence="3">Belongs to the flavoredoxin family.</text>
</comment>
<dbReference type="PANTHER" id="PTHR43567">
    <property type="entry name" value="FLAVOREDOXIN-RELATED-RELATED"/>
    <property type="match status" value="1"/>
</dbReference>
<evidence type="ECO:0000256" key="2">
    <source>
        <dbReference type="ARBA" id="ARBA00022630"/>
    </source>
</evidence>